<evidence type="ECO:0000259" key="2">
    <source>
        <dbReference type="Pfam" id="PF00206"/>
    </source>
</evidence>
<dbReference type="EMBL" id="JADMKU010000008">
    <property type="protein sequence ID" value="MBR9651526.1"/>
    <property type="molecule type" value="Genomic_DNA"/>
</dbReference>
<gene>
    <name evidence="4" type="ORF">IT775_10365</name>
</gene>
<dbReference type="InterPro" id="IPR018951">
    <property type="entry name" value="Fumarase_C_C"/>
</dbReference>
<accession>A0ABS5HRD6</accession>
<dbReference type="SUPFAM" id="SSF48557">
    <property type="entry name" value="L-aspartase-like"/>
    <property type="match status" value="1"/>
</dbReference>
<dbReference type="RefSeq" id="WP_212701048.1">
    <property type="nucleotide sequence ID" value="NZ_JADMKU010000008.1"/>
</dbReference>
<feature type="domain" description="Fumarate lyase N-terminal" evidence="2">
    <location>
        <begin position="11"/>
        <end position="342"/>
    </location>
</feature>
<organism evidence="4 5">
    <name type="scientific">Thalassovita aquimarina</name>
    <dbReference type="NCBI Taxonomy" id="2785917"/>
    <lineage>
        <taxon>Bacteria</taxon>
        <taxon>Pseudomonadati</taxon>
        <taxon>Pseudomonadota</taxon>
        <taxon>Alphaproteobacteria</taxon>
        <taxon>Rhodobacterales</taxon>
        <taxon>Roseobacteraceae</taxon>
        <taxon>Thalassovita</taxon>
    </lineage>
</organism>
<dbReference type="Gene3D" id="1.10.40.30">
    <property type="entry name" value="Fumarase/aspartase (C-terminal domain)"/>
    <property type="match status" value="1"/>
</dbReference>
<evidence type="ECO:0000259" key="3">
    <source>
        <dbReference type="Pfam" id="PF10415"/>
    </source>
</evidence>
<dbReference type="Proteomes" id="UP001195941">
    <property type="component" value="Unassembled WGS sequence"/>
</dbReference>
<dbReference type="InterPro" id="IPR051546">
    <property type="entry name" value="Aspartate_Ammonia-Lyase"/>
</dbReference>
<sequence>MNTRLEQDSIGTKEVPETAYYGIHTVRAVENFPITGVSLSHFPDLVRALAMVKLAAARANTELGALDAERAKWIGSACRDLIAGKKHDAFVVDMIQGGAGTSTNMNANEVIANLAAEKAGRPLGGYDYIHPNDHVNRSQSTNDVYPTAIRLAVLFKCHRLIEEQRLLLAAFSAKAEAFSDIRKVGRTQLQDAVPMTVGREFASFAAALTEEITRLEDLSKVLRVVNLGGTAIGTGINTPAGYAEVAVRHLSAISGQDLRCARDLVDASSNMGALVSFSGLLRRVAIKISKICNDLRLLNSGPRAGIGEIVLPAVQAGSSIMPGKVNPVIPEVVSQVAYQVIGNDVTITMAAEAGQLQLNAMEPVIAYNLLESMRMLENAMKTLRVRCVDGIQADRERCEDLFASSLVLATALVPELGYETSAKVAKEAQASHRSIKSVVVEAGLMTSAAFQDTIEKSFEHL</sequence>
<evidence type="ECO:0000313" key="5">
    <source>
        <dbReference type="Proteomes" id="UP001195941"/>
    </source>
</evidence>
<evidence type="ECO:0000313" key="4">
    <source>
        <dbReference type="EMBL" id="MBR9651526.1"/>
    </source>
</evidence>
<dbReference type="PROSITE" id="PS00163">
    <property type="entry name" value="FUMARATE_LYASES"/>
    <property type="match status" value="1"/>
</dbReference>
<keyword evidence="5" id="KW-1185">Reference proteome</keyword>
<dbReference type="InterPro" id="IPR024083">
    <property type="entry name" value="Fumarase/histidase_N"/>
</dbReference>
<reference evidence="4 5" key="1">
    <citation type="journal article" date="2021" name="Arch. Microbiol.">
        <title>Thalassobius aquimarinus sp. nov., isolated from the Sea of Japan seashore.</title>
        <authorList>
            <person name="Kurilenko V.V."/>
            <person name="Romanenko L.A."/>
            <person name="Chernysheva N.Y."/>
            <person name="Velansky P.V."/>
            <person name="Tekutyeva L.A."/>
            <person name="Isaeva M.P."/>
            <person name="Mikhailov V.V."/>
        </authorList>
    </citation>
    <scope>NUCLEOTIDE SEQUENCE [LARGE SCALE GENOMIC DNA]</scope>
    <source>
        <strain evidence="4 5">KMM 8518</strain>
    </source>
</reference>
<dbReference type="InterPro" id="IPR008948">
    <property type="entry name" value="L-Aspartase-like"/>
</dbReference>
<dbReference type="InterPro" id="IPR000362">
    <property type="entry name" value="Fumarate_lyase_fam"/>
</dbReference>
<dbReference type="InterPro" id="IPR022761">
    <property type="entry name" value="Fumarate_lyase_N"/>
</dbReference>
<dbReference type="PRINTS" id="PR00145">
    <property type="entry name" value="ARGSUCLYASE"/>
</dbReference>
<dbReference type="NCBIfam" id="NF008909">
    <property type="entry name" value="PRK12273.1"/>
    <property type="match status" value="1"/>
</dbReference>
<dbReference type="PRINTS" id="PR00149">
    <property type="entry name" value="FUMRATELYASE"/>
</dbReference>
<dbReference type="InterPro" id="IPR020557">
    <property type="entry name" value="Fumarate_lyase_CS"/>
</dbReference>
<dbReference type="PANTHER" id="PTHR42696">
    <property type="entry name" value="ASPARTATE AMMONIA-LYASE"/>
    <property type="match status" value="1"/>
</dbReference>
<proteinExistence type="predicted"/>
<protein>
    <submittedName>
        <fullName evidence="4">Aspartate ammonia-lyase</fullName>
    </submittedName>
</protein>
<feature type="domain" description="Fumarase C C-terminal" evidence="3">
    <location>
        <begin position="408"/>
        <end position="452"/>
    </location>
</feature>
<comment type="caution">
    <text evidence="4">The sequence shown here is derived from an EMBL/GenBank/DDBJ whole genome shotgun (WGS) entry which is preliminary data.</text>
</comment>
<keyword evidence="1" id="KW-0456">Lyase</keyword>
<name>A0ABS5HRD6_9RHOB</name>
<dbReference type="Pfam" id="PF10415">
    <property type="entry name" value="FumaraseC_C"/>
    <property type="match status" value="1"/>
</dbReference>
<dbReference type="PANTHER" id="PTHR42696:SF2">
    <property type="entry name" value="ASPARTATE AMMONIA-LYASE"/>
    <property type="match status" value="1"/>
</dbReference>
<evidence type="ECO:0000256" key="1">
    <source>
        <dbReference type="ARBA" id="ARBA00023239"/>
    </source>
</evidence>
<dbReference type="Gene3D" id="1.10.275.10">
    <property type="entry name" value="Fumarase/aspartase (N-terminal domain)"/>
    <property type="match status" value="1"/>
</dbReference>
<dbReference type="CDD" id="cd01357">
    <property type="entry name" value="Aspartase"/>
    <property type="match status" value="1"/>
</dbReference>
<dbReference type="Gene3D" id="1.20.200.10">
    <property type="entry name" value="Fumarase/aspartase (Central domain)"/>
    <property type="match status" value="1"/>
</dbReference>
<dbReference type="Pfam" id="PF00206">
    <property type="entry name" value="Lyase_1"/>
    <property type="match status" value="1"/>
</dbReference>